<dbReference type="STRING" id="47866.GA0074694_5635"/>
<gene>
    <name evidence="4" type="ORF">GA0074694_5635</name>
</gene>
<evidence type="ECO:0000313" key="4">
    <source>
        <dbReference type="EMBL" id="SCL30231.1"/>
    </source>
</evidence>
<dbReference type="Gene3D" id="3.40.50.720">
    <property type="entry name" value="NAD(P)-binding Rossmann-like Domain"/>
    <property type="match status" value="1"/>
</dbReference>
<protein>
    <submittedName>
        <fullName evidence="4">Short-chain dehydrogenase</fullName>
    </submittedName>
</protein>
<dbReference type="InterPro" id="IPR002347">
    <property type="entry name" value="SDR_fam"/>
</dbReference>
<dbReference type="AlphaFoldDB" id="A0A1C6SL31"/>
<comment type="similarity">
    <text evidence="1 3">Belongs to the short-chain dehydrogenases/reductases (SDR) family.</text>
</comment>
<dbReference type="PRINTS" id="PR00080">
    <property type="entry name" value="SDRFAMILY"/>
</dbReference>
<keyword evidence="2" id="KW-0560">Oxidoreductase</keyword>
<sequence>MTEQRTALVTGATGGLGAAVAARLSELGHRVVVAGRDTDAAAAIAKELAERTGATTDWVGLDVTDPASVDAARDAVGAVDILVNSAGVLVDAGHDAATVPLELVEQTLAVNTLGAWRVSQAFLPGMLERRWGRIVNISSGTASFTHGIFGAAPAYSLSKVTLNALTVLLAESTKDAGVLVNAVNPGRVRTRMQPTAQRLPAEAAEGIVWAATLPDDGPSGKFLRGDREVMGW</sequence>
<accession>A0A1C6SL31</accession>
<evidence type="ECO:0000256" key="2">
    <source>
        <dbReference type="ARBA" id="ARBA00023002"/>
    </source>
</evidence>
<evidence type="ECO:0000313" key="5">
    <source>
        <dbReference type="Proteomes" id="UP000198906"/>
    </source>
</evidence>
<evidence type="ECO:0000256" key="3">
    <source>
        <dbReference type="RuleBase" id="RU000363"/>
    </source>
</evidence>
<dbReference type="GO" id="GO:0016491">
    <property type="term" value="F:oxidoreductase activity"/>
    <property type="evidence" value="ECO:0007669"/>
    <property type="project" value="UniProtKB-KW"/>
</dbReference>
<dbReference type="RefSeq" id="WP_091462862.1">
    <property type="nucleotide sequence ID" value="NZ_FMHU01000002.1"/>
</dbReference>
<dbReference type="PRINTS" id="PR00081">
    <property type="entry name" value="GDHRDH"/>
</dbReference>
<dbReference type="EMBL" id="FMHU01000002">
    <property type="protein sequence ID" value="SCL30231.1"/>
    <property type="molecule type" value="Genomic_DNA"/>
</dbReference>
<proteinExistence type="inferred from homology"/>
<dbReference type="Proteomes" id="UP000198906">
    <property type="component" value="Unassembled WGS sequence"/>
</dbReference>
<dbReference type="PANTHER" id="PTHR43669">
    <property type="entry name" value="5-KETO-D-GLUCONATE 5-REDUCTASE"/>
    <property type="match status" value="1"/>
</dbReference>
<keyword evidence="5" id="KW-1185">Reference proteome</keyword>
<name>A0A1C6SL31_9ACTN</name>
<evidence type="ECO:0000256" key="1">
    <source>
        <dbReference type="ARBA" id="ARBA00006484"/>
    </source>
</evidence>
<organism evidence="4 5">
    <name type="scientific">Micromonospora inyonensis</name>
    <dbReference type="NCBI Taxonomy" id="47866"/>
    <lineage>
        <taxon>Bacteria</taxon>
        <taxon>Bacillati</taxon>
        <taxon>Actinomycetota</taxon>
        <taxon>Actinomycetes</taxon>
        <taxon>Micromonosporales</taxon>
        <taxon>Micromonosporaceae</taxon>
        <taxon>Micromonospora</taxon>
    </lineage>
</organism>
<dbReference type="SUPFAM" id="SSF51735">
    <property type="entry name" value="NAD(P)-binding Rossmann-fold domains"/>
    <property type="match status" value="1"/>
</dbReference>
<dbReference type="InterPro" id="IPR036291">
    <property type="entry name" value="NAD(P)-bd_dom_sf"/>
</dbReference>
<reference evidence="5" key="1">
    <citation type="submission" date="2016-06" db="EMBL/GenBank/DDBJ databases">
        <authorList>
            <person name="Varghese N."/>
        </authorList>
    </citation>
    <scope>NUCLEOTIDE SEQUENCE [LARGE SCALE GENOMIC DNA]</scope>
    <source>
        <strain evidence="5">DSM 46123</strain>
    </source>
</reference>
<dbReference type="Pfam" id="PF00106">
    <property type="entry name" value="adh_short"/>
    <property type="match status" value="1"/>
</dbReference>
<dbReference type="PANTHER" id="PTHR43669:SF3">
    <property type="entry name" value="ALCOHOL DEHYDROGENASE, PUTATIVE (AFU_ORTHOLOGUE AFUA_3G03445)-RELATED"/>
    <property type="match status" value="1"/>
</dbReference>